<accession>A0A369VY97</accession>
<keyword evidence="3" id="KW-1185">Reference proteome</keyword>
<feature type="region of interest" description="Disordered" evidence="1">
    <location>
        <begin position="598"/>
        <end position="646"/>
    </location>
</feature>
<proteinExistence type="predicted"/>
<dbReference type="Pfam" id="PF05787">
    <property type="entry name" value="PhoX"/>
    <property type="match status" value="1"/>
</dbReference>
<feature type="region of interest" description="Disordered" evidence="1">
    <location>
        <begin position="810"/>
        <end position="833"/>
    </location>
</feature>
<dbReference type="AlphaFoldDB" id="A0A369VY97"/>
<feature type="compositionally biased region" description="Polar residues" evidence="1">
    <location>
        <begin position="632"/>
        <end position="642"/>
    </location>
</feature>
<dbReference type="InterPro" id="IPR008557">
    <property type="entry name" value="PhoX"/>
</dbReference>
<dbReference type="PANTHER" id="PTHR35399:SF2">
    <property type="entry name" value="DUF839 DOMAIN-CONTAINING PROTEIN"/>
    <property type="match status" value="1"/>
</dbReference>
<dbReference type="Proteomes" id="UP000253918">
    <property type="component" value="Unassembled WGS sequence"/>
</dbReference>
<reference evidence="2 3" key="1">
    <citation type="submission" date="2018-07" db="EMBL/GenBank/DDBJ databases">
        <title>a novel species of Sphingomonas isolated from the rhizosphere soil of Araceae plant.</title>
        <authorList>
            <person name="Zhiyong W."/>
            <person name="Qinglan Z."/>
            <person name="Zhiwei F."/>
            <person name="Ding X."/>
            <person name="Gejiao W."/>
            <person name="Shixue Z."/>
        </authorList>
    </citation>
    <scope>NUCLEOTIDE SEQUENCE [LARGE SCALE GENOMIC DNA]</scope>
    <source>
        <strain evidence="2 3">WZY 27</strain>
    </source>
</reference>
<evidence type="ECO:0000313" key="2">
    <source>
        <dbReference type="EMBL" id="RDE07103.1"/>
    </source>
</evidence>
<organism evidence="2 3">
    <name type="scientific">Sphingomonas aracearum</name>
    <dbReference type="NCBI Taxonomy" id="2283317"/>
    <lineage>
        <taxon>Bacteria</taxon>
        <taxon>Pseudomonadati</taxon>
        <taxon>Pseudomonadota</taxon>
        <taxon>Alphaproteobacteria</taxon>
        <taxon>Sphingomonadales</taxon>
        <taxon>Sphingomonadaceae</taxon>
        <taxon>Sphingomonas</taxon>
    </lineage>
</organism>
<evidence type="ECO:0000313" key="3">
    <source>
        <dbReference type="Proteomes" id="UP000253918"/>
    </source>
</evidence>
<feature type="compositionally biased region" description="Polar residues" evidence="1">
    <location>
        <begin position="598"/>
        <end position="611"/>
    </location>
</feature>
<dbReference type="OrthoDB" id="9801383at2"/>
<sequence>MTDITMYDDGDIDTNRSNNSPHLNDLIASRYSRRQTLRGGVSAAATAVFGSSLLAACGDDSDDNTPPVASVTVGGTTAASSGQPVTLNASVNGNAGGGTWTQTSGPTVTLTSTTPGVVTFTAPAVSTATALVFTYTSNGDVGTGNASTTVNVSPAVLAFTAVAKNLADVVTVPTGYNVTVLYRLGDPIAQGVAAFANNGSDTNFAQRAGDHHDGMSYFGLAASANTPDPSSSTRGLLVLNHENINQSYLHPNGPTGGSTARPEAEALKEIECHGVSVIEITRTNGTWAYNPTSALNRRFTPNTPMTFNGPVRGNAQLRTVYSPAGTDGRGTINNCANGTMPWNTYLTNEENWVGYFRRNTGDAAVRTANGLAKQNVSLARYGRSEVALTGTSGSPGGNYFWTTVTPSNATDTRFAKWNITASATGAADGTQDFRNEIFQYGWVVEIDPFDPASTPRKRTALGRMNHEGCQNGRMVAGVRPAFYMGDDAQNEYIYKFVSNTPWVAADATRTDRLAVGDKYLDAGTLYVAKLNADGSGQWLPLVFGQNGLTSGSSVYPFADQADVLINARLAADILGATRMDRPEWTAVNPVTGEMYCTLTNNSSRTPATTDAPNPRAYTDPKLPQGDVVNADPPTSSQATRGNANGHIIRLRETGDTTEATAFTWDIYAFGSGSDLDATNINISGLTADNDFSSPDGLWFGLPSNTTGQATPLMWIETDDGAYTDVTNCMLLASIPGTVGDGGTRTINNTLTTPANTTTRSTVQTRVGAAPGAKLKRFLVGPKECEITGIHSTPDGRSLFVNIQHPGENGGPANITSSWPYTQTGATTGSNRPRSATIVITRTDGGIVGV</sequence>
<dbReference type="PANTHER" id="PTHR35399">
    <property type="entry name" value="SLR8030 PROTEIN"/>
    <property type="match status" value="1"/>
</dbReference>
<protein>
    <submittedName>
        <fullName evidence="2">PhoX family phosphatase</fullName>
    </submittedName>
</protein>
<name>A0A369VY97_9SPHN</name>
<evidence type="ECO:0000256" key="1">
    <source>
        <dbReference type="SAM" id="MobiDB-lite"/>
    </source>
</evidence>
<gene>
    <name evidence="2" type="ORF">DVW87_05465</name>
</gene>
<feature type="compositionally biased region" description="Polar residues" evidence="1">
    <location>
        <begin position="813"/>
        <end position="833"/>
    </location>
</feature>
<comment type="caution">
    <text evidence="2">The sequence shown here is derived from an EMBL/GenBank/DDBJ whole genome shotgun (WGS) entry which is preliminary data.</text>
</comment>
<dbReference type="RefSeq" id="WP_114686683.1">
    <property type="nucleotide sequence ID" value="NZ_QQNB01000001.1"/>
</dbReference>
<dbReference type="EMBL" id="QQNB01000001">
    <property type="protein sequence ID" value="RDE07103.1"/>
    <property type="molecule type" value="Genomic_DNA"/>
</dbReference>